<dbReference type="InterPro" id="IPR026336">
    <property type="entry name" value="PdeM-like"/>
</dbReference>
<evidence type="ECO:0000259" key="1">
    <source>
        <dbReference type="Pfam" id="PF00149"/>
    </source>
</evidence>
<name>A0A1H9FMR2_9FLAO</name>
<reference evidence="2 3" key="1">
    <citation type="submission" date="2016-10" db="EMBL/GenBank/DDBJ databases">
        <authorList>
            <person name="de Groot N.N."/>
        </authorList>
    </citation>
    <scope>NUCLEOTIDE SEQUENCE [LARGE SCALE GENOMIC DNA]</scope>
    <source>
        <strain evidence="2 3">DSM 21035</strain>
    </source>
</reference>
<dbReference type="InterPro" id="IPR004843">
    <property type="entry name" value="Calcineurin-like_PHP"/>
</dbReference>
<protein>
    <submittedName>
        <fullName evidence="2">Putative phosphoesterase</fullName>
    </submittedName>
</protein>
<dbReference type="InterPro" id="IPR024173">
    <property type="entry name" value="Pesterase_MJ0037-like"/>
</dbReference>
<dbReference type="Gene3D" id="3.60.21.10">
    <property type="match status" value="1"/>
</dbReference>
<dbReference type="PIRSF" id="PIRSF000887">
    <property type="entry name" value="Pesterase_MJ0037"/>
    <property type="match status" value="1"/>
</dbReference>
<proteinExistence type="predicted"/>
<dbReference type="InterPro" id="IPR029052">
    <property type="entry name" value="Metallo-depent_PP-like"/>
</dbReference>
<organism evidence="2 3">
    <name type="scientific">Hyunsoonleella jejuensis</name>
    <dbReference type="NCBI Taxonomy" id="419940"/>
    <lineage>
        <taxon>Bacteria</taxon>
        <taxon>Pseudomonadati</taxon>
        <taxon>Bacteroidota</taxon>
        <taxon>Flavobacteriia</taxon>
        <taxon>Flavobacteriales</taxon>
        <taxon>Flavobacteriaceae</taxon>
    </lineage>
</organism>
<dbReference type="AlphaFoldDB" id="A0A1H9FMR2"/>
<evidence type="ECO:0000313" key="3">
    <source>
        <dbReference type="Proteomes" id="UP000198999"/>
    </source>
</evidence>
<dbReference type="PANTHER" id="PTHR39323:SF1">
    <property type="entry name" value="BLR1149 PROTEIN"/>
    <property type="match status" value="1"/>
</dbReference>
<evidence type="ECO:0000313" key="2">
    <source>
        <dbReference type="EMBL" id="SEQ39241.1"/>
    </source>
</evidence>
<dbReference type="SUPFAM" id="SSF56300">
    <property type="entry name" value="Metallo-dependent phosphatases"/>
    <property type="match status" value="1"/>
</dbReference>
<dbReference type="NCBIfam" id="TIGR04123">
    <property type="entry name" value="P_estr_lig_assc"/>
    <property type="match status" value="1"/>
</dbReference>
<dbReference type="Proteomes" id="UP000198999">
    <property type="component" value="Unassembled WGS sequence"/>
</dbReference>
<dbReference type="OrthoDB" id="9795838at2"/>
<dbReference type="PANTHER" id="PTHR39323">
    <property type="entry name" value="BLR1149 PROTEIN"/>
    <property type="match status" value="1"/>
</dbReference>
<dbReference type="GO" id="GO:0016787">
    <property type="term" value="F:hydrolase activity"/>
    <property type="evidence" value="ECO:0007669"/>
    <property type="project" value="InterPro"/>
</dbReference>
<sequence>MTIATEHIILQGEELILTNQRVVFWSKTKTLILSDLHIGKTAHFRKSGIPISSEVLHKDLKRLKVLISHFQPKTLLIVGDLFHAEFNEDVKTFQKWMQQFNGVSITLIKGNHDKNSFELYETLNIDIKPNYLEIAPFTFTHDVKVVSQNEFYVSGHKHPGVLLKGKGRQRIKLPCFQITEHQLILPAFSVFTGLNTKTTTKNSKCIAFTEDSIFMANVF</sequence>
<dbReference type="STRING" id="419940.SAMN05421824_1525"/>
<accession>A0A1H9FMR2</accession>
<keyword evidence="3" id="KW-1185">Reference proteome</keyword>
<feature type="domain" description="Calcineurin-like phosphoesterase" evidence="1">
    <location>
        <begin position="29"/>
        <end position="156"/>
    </location>
</feature>
<dbReference type="Pfam" id="PF00149">
    <property type="entry name" value="Metallophos"/>
    <property type="match status" value="1"/>
</dbReference>
<dbReference type="RefSeq" id="WP_092578169.1">
    <property type="nucleotide sequence ID" value="NZ_FOFN01000002.1"/>
</dbReference>
<gene>
    <name evidence="2" type="ORF">SAMN05421824_1525</name>
</gene>
<dbReference type="EMBL" id="FOFN01000002">
    <property type="protein sequence ID" value="SEQ39241.1"/>
    <property type="molecule type" value="Genomic_DNA"/>
</dbReference>